<dbReference type="EMBL" id="FNAV01000009">
    <property type="protein sequence ID" value="SDE88758.1"/>
    <property type="molecule type" value="Genomic_DNA"/>
</dbReference>
<dbReference type="OrthoDB" id="9805924at2"/>
<dbReference type="Proteomes" id="UP000198994">
    <property type="component" value="Unassembled WGS sequence"/>
</dbReference>
<evidence type="ECO:0000313" key="2">
    <source>
        <dbReference type="EMBL" id="SDE88758.1"/>
    </source>
</evidence>
<gene>
    <name evidence="2" type="ORF">SAMN04488105_10962</name>
</gene>
<dbReference type="InterPro" id="IPR000182">
    <property type="entry name" value="GNAT_dom"/>
</dbReference>
<dbReference type="CDD" id="cd04301">
    <property type="entry name" value="NAT_SF"/>
    <property type="match status" value="1"/>
</dbReference>
<proteinExistence type="predicted"/>
<accession>A0A1G7GKR2</accession>
<dbReference type="STRING" id="282683.SAMN04488105_10962"/>
<keyword evidence="3" id="KW-1185">Reference proteome</keyword>
<dbReference type="RefSeq" id="WP_089960451.1">
    <property type="nucleotide sequence ID" value="NZ_FNAV01000009.1"/>
</dbReference>
<feature type="domain" description="N-acetyltransferase" evidence="1">
    <location>
        <begin position="2"/>
        <end position="148"/>
    </location>
</feature>
<evidence type="ECO:0000313" key="3">
    <source>
        <dbReference type="Proteomes" id="UP000198994"/>
    </source>
</evidence>
<evidence type="ECO:0000259" key="1">
    <source>
        <dbReference type="PROSITE" id="PS51186"/>
    </source>
</evidence>
<dbReference type="GO" id="GO:0016747">
    <property type="term" value="F:acyltransferase activity, transferring groups other than amino-acyl groups"/>
    <property type="evidence" value="ECO:0007669"/>
    <property type="project" value="InterPro"/>
</dbReference>
<organism evidence="2 3">
    <name type="scientific">Salipiger thiooxidans</name>
    <dbReference type="NCBI Taxonomy" id="282683"/>
    <lineage>
        <taxon>Bacteria</taxon>
        <taxon>Pseudomonadati</taxon>
        <taxon>Pseudomonadota</taxon>
        <taxon>Alphaproteobacteria</taxon>
        <taxon>Rhodobacterales</taxon>
        <taxon>Roseobacteraceae</taxon>
        <taxon>Salipiger</taxon>
    </lineage>
</organism>
<dbReference type="Pfam" id="PF00583">
    <property type="entry name" value="Acetyltransf_1"/>
    <property type="match status" value="1"/>
</dbReference>
<dbReference type="Gene3D" id="3.40.630.30">
    <property type="match status" value="1"/>
</dbReference>
<dbReference type="AlphaFoldDB" id="A0A1G7GKR2"/>
<protein>
    <submittedName>
        <fullName evidence="2">Acetyltransferase (GNAT) family protein</fullName>
    </submittedName>
</protein>
<dbReference type="PROSITE" id="PS51186">
    <property type="entry name" value="GNAT"/>
    <property type="match status" value="1"/>
</dbReference>
<keyword evidence="2" id="KW-0808">Transferase</keyword>
<dbReference type="InterPro" id="IPR016181">
    <property type="entry name" value="Acyl_CoA_acyltransferase"/>
</dbReference>
<dbReference type="SUPFAM" id="SSF55729">
    <property type="entry name" value="Acyl-CoA N-acyltransferases (Nat)"/>
    <property type="match status" value="1"/>
</dbReference>
<sequence length="148" mass="16809">MKALHLAGPDDLERLVAMVRAFHVEMRYDSNEEHVRGALEPILEGAPHGAIWLIGPRKAPVGYIMISFGWSLEFGGLDAMVDELYVRPAVRRRGMGGEALQQLSLGLRDSGVMALHLEADRSDERLQQFYRRNRFKMREGYALMSRVL</sequence>
<reference evidence="3" key="1">
    <citation type="submission" date="2016-10" db="EMBL/GenBank/DDBJ databases">
        <authorList>
            <person name="Varghese N."/>
            <person name="Submissions S."/>
        </authorList>
    </citation>
    <scope>NUCLEOTIDE SEQUENCE [LARGE SCALE GENOMIC DNA]</scope>
    <source>
        <strain evidence="3">DSM 10146</strain>
    </source>
</reference>
<name>A0A1G7GKR2_9RHOB</name>